<reference evidence="1" key="1">
    <citation type="submission" date="2018-05" db="EMBL/GenBank/DDBJ databases">
        <authorList>
            <person name="Lanie J.A."/>
            <person name="Ng W.-L."/>
            <person name="Kazmierczak K.M."/>
            <person name="Andrzejewski T.M."/>
            <person name="Davidsen T.M."/>
            <person name="Wayne K.J."/>
            <person name="Tettelin H."/>
            <person name="Glass J.I."/>
            <person name="Rusch D."/>
            <person name="Podicherti R."/>
            <person name="Tsui H.-C.T."/>
            <person name="Winkler M.E."/>
        </authorList>
    </citation>
    <scope>NUCLEOTIDE SEQUENCE</scope>
</reference>
<protein>
    <submittedName>
        <fullName evidence="1">Uncharacterized protein</fullName>
    </submittedName>
</protein>
<dbReference type="EMBL" id="UINC01224505">
    <property type="protein sequence ID" value="SVE54157.1"/>
    <property type="molecule type" value="Genomic_DNA"/>
</dbReference>
<evidence type="ECO:0000313" key="1">
    <source>
        <dbReference type="EMBL" id="SVE54157.1"/>
    </source>
</evidence>
<accession>A0A383EBC9</accession>
<name>A0A383EBC9_9ZZZZ</name>
<organism evidence="1">
    <name type="scientific">marine metagenome</name>
    <dbReference type="NCBI Taxonomy" id="408172"/>
    <lineage>
        <taxon>unclassified sequences</taxon>
        <taxon>metagenomes</taxon>
        <taxon>ecological metagenomes</taxon>
    </lineage>
</organism>
<gene>
    <name evidence="1" type="ORF">METZ01_LOCUS507011</name>
</gene>
<dbReference type="AlphaFoldDB" id="A0A383EBC9"/>
<dbReference type="SUPFAM" id="SSF63825">
    <property type="entry name" value="YWTD domain"/>
    <property type="match status" value="1"/>
</dbReference>
<sequence length="186" mass="22006">MKFFFKLSFLLFFANNIILAKPTIVDSSYSYEILKTNITYPSGLTEKKGDLLISDLSNGKIYSYNNQDNLEIYYEGLPFGFDVMGYPTGPYKIKFYNDKLYISQGWADINRLEEHIYDHAFLELEKNIKVITNDLWNPYDFSFYENDIYLIDSGKNNITKIDKNNNFFELIFFDKIIQKQEDMQVL</sequence>
<feature type="non-terminal residue" evidence="1">
    <location>
        <position position="186"/>
    </location>
</feature>
<proteinExistence type="predicted"/>